<sequence>MDRESREPPMLLRNHQAELKEQKAKAFMEKRLPVISFDTKKKENIGNFKNNSGEYAPKGNPTAVLDHDFPILGLGKASPYGIYDARENDGYVNAGIRVSKKELEELNISRHEFHGEWNYWVSPSATFA</sequence>
<gene>
    <name evidence="1" type="ORF">SDC9_144200</name>
</gene>
<reference evidence="1" key="1">
    <citation type="submission" date="2019-08" db="EMBL/GenBank/DDBJ databases">
        <authorList>
            <person name="Kucharzyk K."/>
            <person name="Murdoch R.W."/>
            <person name="Higgins S."/>
            <person name="Loffler F."/>
        </authorList>
    </citation>
    <scope>NUCLEOTIDE SEQUENCE</scope>
</reference>
<dbReference type="InterPro" id="IPR011518">
    <property type="entry name" value="Transposase_36"/>
</dbReference>
<dbReference type="Pfam" id="PF07592">
    <property type="entry name" value="DDE_Tnp_ISAZ013"/>
    <property type="match status" value="1"/>
</dbReference>
<dbReference type="AlphaFoldDB" id="A0A645E659"/>
<protein>
    <submittedName>
        <fullName evidence="1">Uncharacterized protein</fullName>
    </submittedName>
</protein>
<comment type="caution">
    <text evidence="1">The sequence shown here is derived from an EMBL/GenBank/DDBJ whole genome shotgun (WGS) entry which is preliminary data.</text>
</comment>
<dbReference type="EMBL" id="VSSQ01043358">
    <property type="protein sequence ID" value="MPM97029.1"/>
    <property type="molecule type" value="Genomic_DNA"/>
</dbReference>
<proteinExistence type="predicted"/>
<organism evidence="1">
    <name type="scientific">bioreactor metagenome</name>
    <dbReference type="NCBI Taxonomy" id="1076179"/>
    <lineage>
        <taxon>unclassified sequences</taxon>
        <taxon>metagenomes</taxon>
        <taxon>ecological metagenomes</taxon>
    </lineage>
</organism>
<name>A0A645E659_9ZZZZ</name>
<evidence type="ECO:0000313" key="1">
    <source>
        <dbReference type="EMBL" id="MPM97029.1"/>
    </source>
</evidence>
<accession>A0A645E659</accession>